<name>A0A098L9Q3_9BACT</name>
<evidence type="ECO:0000256" key="11">
    <source>
        <dbReference type="ARBA" id="ARBA00023136"/>
    </source>
</evidence>
<dbReference type="Gene3D" id="1.10.287.130">
    <property type="match status" value="1"/>
</dbReference>
<dbReference type="InterPro" id="IPR005467">
    <property type="entry name" value="His_kinase_dom"/>
</dbReference>
<dbReference type="PANTHER" id="PTHR45453:SF1">
    <property type="entry name" value="PHOSPHATE REGULON SENSOR PROTEIN PHOR"/>
    <property type="match status" value="1"/>
</dbReference>
<keyword evidence="15" id="KW-1185">Reference proteome</keyword>
<gene>
    <name evidence="14" type="ORF">MYP_94</name>
</gene>
<organism evidence="14 15">
    <name type="scientific">Sporocytophaga myxococcoides</name>
    <dbReference type="NCBI Taxonomy" id="153721"/>
    <lineage>
        <taxon>Bacteria</taxon>
        <taxon>Pseudomonadati</taxon>
        <taxon>Bacteroidota</taxon>
        <taxon>Cytophagia</taxon>
        <taxon>Cytophagales</taxon>
        <taxon>Cytophagaceae</taxon>
        <taxon>Sporocytophaga</taxon>
    </lineage>
</organism>
<protein>
    <recommendedName>
        <fullName evidence="3">histidine kinase</fullName>
        <ecNumber evidence="3">2.7.13.3</ecNumber>
    </recommendedName>
</protein>
<feature type="transmembrane region" description="Helical" evidence="12">
    <location>
        <begin position="7"/>
        <end position="27"/>
    </location>
</feature>
<keyword evidence="11 12" id="KW-0472">Membrane</keyword>
<keyword evidence="5" id="KW-0597">Phosphoprotein</keyword>
<dbReference type="GO" id="GO:0016036">
    <property type="term" value="P:cellular response to phosphate starvation"/>
    <property type="evidence" value="ECO:0007669"/>
    <property type="project" value="TreeGrafter"/>
</dbReference>
<evidence type="ECO:0000256" key="10">
    <source>
        <dbReference type="ARBA" id="ARBA00023012"/>
    </source>
</evidence>
<dbReference type="SUPFAM" id="SSF47384">
    <property type="entry name" value="Homodimeric domain of signal transducing histidine kinase"/>
    <property type="match status" value="1"/>
</dbReference>
<dbReference type="InterPro" id="IPR050351">
    <property type="entry name" value="BphY/WalK/GraS-like"/>
</dbReference>
<evidence type="ECO:0000256" key="5">
    <source>
        <dbReference type="ARBA" id="ARBA00022553"/>
    </source>
</evidence>
<dbReference type="Gene3D" id="3.30.565.10">
    <property type="entry name" value="Histidine kinase-like ATPase, C-terminal domain"/>
    <property type="match status" value="1"/>
</dbReference>
<dbReference type="GO" id="GO:0005524">
    <property type="term" value="F:ATP binding"/>
    <property type="evidence" value="ECO:0007669"/>
    <property type="project" value="UniProtKB-KW"/>
</dbReference>
<feature type="transmembrane region" description="Helical" evidence="12">
    <location>
        <begin position="33"/>
        <end position="54"/>
    </location>
</feature>
<evidence type="ECO:0000313" key="15">
    <source>
        <dbReference type="Proteomes" id="UP000030185"/>
    </source>
</evidence>
<dbReference type="RefSeq" id="WP_045457004.1">
    <property type="nucleotide sequence ID" value="NZ_BBLT01000001.1"/>
</dbReference>
<dbReference type="InterPro" id="IPR003661">
    <property type="entry name" value="HisK_dim/P_dom"/>
</dbReference>
<sequence>MLSNSKILPVLLALWTGVITACFFSLYTDISQLYILGATVIVFVLTYLLYYLVFEHLIFTEIHKLYTLLTKVKKKDYELTKGELVKVEDPLSRLHEEIVDFASRKEQEITELKKLETFRREFLADVSHELKTPIFAAQGFIHTLIDGAIEDEGVRDKFLTKAANNLDSLNVLVEDLLTISQLEIGEIKMQCQNFDIHRLAEDIFEQLEETAGRRGVKLRFHKHTPRSCYIYADKYRIGQVLTNLIVNGIKYGKERGNITVSFNYQNDYVFVSVQDDGPGIESRHLNRIFERFYRVEKSRSKDKGGTGLGLAIVKHILEAHDSKIYVSSIMGEGTIFSFKLRKGKVINEKG</sequence>
<dbReference type="eggNOG" id="COG5002">
    <property type="taxonomic scope" value="Bacteria"/>
</dbReference>
<evidence type="ECO:0000256" key="8">
    <source>
        <dbReference type="ARBA" id="ARBA00022777"/>
    </source>
</evidence>
<dbReference type="Pfam" id="PF00512">
    <property type="entry name" value="HisKA"/>
    <property type="match status" value="1"/>
</dbReference>
<evidence type="ECO:0000256" key="2">
    <source>
        <dbReference type="ARBA" id="ARBA00004236"/>
    </source>
</evidence>
<dbReference type="EMBL" id="BBLT01000001">
    <property type="protein sequence ID" value="GAL82868.1"/>
    <property type="molecule type" value="Genomic_DNA"/>
</dbReference>
<proteinExistence type="predicted"/>
<keyword evidence="4" id="KW-1003">Cell membrane</keyword>
<dbReference type="EC" id="2.7.13.3" evidence="3"/>
<evidence type="ECO:0000256" key="3">
    <source>
        <dbReference type="ARBA" id="ARBA00012438"/>
    </source>
</evidence>
<dbReference type="InterPro" id="IPR036890">
    <property type="entry name" value="HATPase_C_sf"/>
</dbReference>
<keyword evidence="7" id="KW-0547">Nucleotide-binding</keyword>
<dbReference type="Proteomes" id="UP000030185">
    <property type="component" value="Unassembled WGS sequence"/>
</dbReference>
<feature type="domain" description="Histidine kinase" evidence="13">
    <location>
        <begin position="125"/>
        <end position="344"/>
    </location>
</feature>
<reference evidence="14 15" key="1">
    <citation type="submission" date="2014-09" db="EMBL/GenBank/DDBJ databases">
        <title>Sporocytophaga myxococcoides PG-01 genome sequencing.</title>
        <authorList>
            <person name="Liu L."/>
            <person name="Gao P.J."/>
            <person name="Chen G.J."/>
            <person name="Wang L.S."/>
        </authorList>
    </citation>
    <scope>NUCLEOTIDE SEQUENCE [LARGE SCALE GENOMIC DNA]</scope>
    <source>
        <strain evidence="14 15">PG-01</strain>
    </source>
</reference>
<dbReference type="GO" id="GO:0004721">
    <property type="term" value="F:phosphoprotein phosphatase activity"/>
    <property type="evidence" value="ECO:0007669"/>
    <property type="project" value="TreeGrafter"/>
</dbReference>
<dbReference type="GO" id="GO:0005886">
    <property type="term" value="C:plasma membrane"/>
    <property type="evidence" value="ECO:0007669"/>
    <property type="project" value="UniProtKB-SubCell"/>
</dbReference>
<comment type="caution">
    <text evidence="14">The sequence shown here is derived from an EMBL/GenBank/DDBJ whole genome shotgun (WGS) entry which is preliminary data.</text>
</comment>
<dbReference type="SMART" id="SM00388">
    <property type="entry name" value="HisKA"/>
    <property type="match status" value="1"/>
</dbReference>
<dbReference type="FunFam" id="3.30.565.10:FF:000023">
    <property type="entry name" value="PAS domain-containing sensor histidine kinase"/>
    <property type="match status" value="1"/>
</dbReference>
<dbReference type="SUPFAM" id="SSF55874">
    <property type="entry name" value="ATPase domain of HSP90 chaperone/DNA topoisomerase II/histidine kinase"/>
    <property type="match status" value="1"/>
</dbReference>
<dbReference type="InterPro" id="IPR036097">
    <property type="entry name" value="HisK_dim/P_sf"/>
</dbReference>
<dbReference type="InterPro" id="IPR004358">
    <property type="entry name" value="Sig_transdc_His_kin-like_C"/>
</dbReference>
<keyword evidence="10" id="KW-0902">Two-component regulatory system</keyword>
<dbReference type="PROSITE" id="PS51257">
    <property type="entry name" value="PROKAR_LIPOPROTEIN"/>
    <property type="match status" value="1"/>
</dbReference>
<evidence type="ECO:0000256" key="7">
    <source>
        <dbReference type="ARBA" id="ARBA00022741"/>
    </source>
</evidence>
<keyword evidence="8 14" id="KW-0418">Kinase</keyword>
<evidence type="ECO:0000256" key="12">
    <source>
        <dbReference type="SAM" id="Phobius"/>
    </source>
</evidence>
<dbReference type="GO" id="GO:0000155">
    <property type="term" value="F:phosphorelay sensor kinase activity"/>
    <property type="evidence" value="ECO:0007669"/>
    <property type="project" value="InterPro"/>
</dbReference>
<dbReference type="PRINTS" id="PR00344">
    <property type="entry name" value="BCTRLSENSOR"/>
</dbReference>
<evidence type="ECO:0000313" key="14">
    <source>
        <dbReference type="EMBL" id="GAL82868.1"/>
    </source>
</evidence>
<accession>A0A098L9Q3</accession>
<dbReference type="Pfam" id="PF02518">
    <property type="entry name" value="HATPase_c"/>
    <property type="match status" value="1"/>
</dbReference>
<keyword evidence="12" id="KW-0812">Transmembrane</keyword>
<dbReference type="SMART" id="SM00387">
    <property type="entry name" value="HATPase_c"/>
    <property type="match status" value="1"/>
</dbReference>
<dbReference type="STRING" id="153721.MYP_94"/>
<evidence type="ECO:0000256" key="6">
    <source>
        <dbReference type="ARBA" id="ARBA00022679"/>
    </source>
</evidence>
<keyword evidence="6" id="KW-0808">Transferase</keyword>
<evidence type="ECO:0000256" key="9">
    <source>
        <dbReference type="ARBA" id="ARBA00022840"/>
    </source>
</evidence>
<dbReference type="AlphaFoldDB" id="A0A098L9Q3"/>
<comment type="catalytic activity">
    <reaction evidence="1">
        <text>ATP + protein L-histidine = ADP + protein N-phospho-L-histidine.</text>
        <dbReference type="EC" id="2.7.13.3"/>
    </reaction>
</comment>
<comment type="subcellular location">
    <subcellularLocation>
        <location evidence="2">Cell membrane</location>
    </subcellularLocation>
</comment>
<evidence type="ECO:0000259" key="13">
    <source>
        <dbReference type="PROSITE" id="PS50109"/>
    </source>
</evidence>
<evidence type="ECO:0000256" key="4">
    <source>
        <dbReference type="ARBA" id="ARBA00022475"/>
    </source>
</evidence>
<dbReference type="InterPro" id="IPR003594">
    <property type="entry name" value="HATPase_dom"/>
</dbReference>
<dbReference type="CDD" id="cd00082">
    <property type="entry name" value="HisKA"/>
    <property type="match status" value="1"/>
</dbReference>
<dbReference type="OrthoDB" id="9813151at2"/>
<evidence type="ECO:0000256" key="1">
    <source>
        <dbReference type="ARBA" id="ARBA00000085"/>
    </source>
</evidence>
<dbReference type="PANTHER" id="PTHR45453">
    <property type="entry name" value="PHOSPHATE REGULON SENSOR PROTEIN PHOR"/>
    <property type="match status" value="1"/>
</dbReference>
<dbReference type="PROSITE" id="PS50109">
    <property type="entry name" value="HIS_KIN"/>
    <property type="match status" value="1"/>
</dbReference>
<dbReference type="CDD" id="cd00075">
    <property type="entry name" value="HATPase"/>
    <property type="match status" value="1"/>
</dbReference>
<keyword evidence="9" id="KW-0067">ATP-binding</keyword>
<keyword evidence="12" id="KW-1133">Transmembrane helix</keyword>